<evidence type="ECO:0000259" key="4">
    <source>
        <dbReference type="PROSITE" id="PS50949"/>
    </source>
</evidence>
<evidence type="ECO:0000256" key="1">
    <source>
        <dbReference type="ARBA" id="ARBA00023015"/>
    </source>
</evidence>
<dbReference type="InterPro" id="IPR011711">
    <property type="entry name" value="GntR_C"/>
</dbReference>
<dbReference type="STRING" id="549386.SAMN02927923_04504"/>
<dbReference type="InterPro" id="IPR008920">
    <property type="entry name" value="TF_FadR/GntR_C"/>
</dbReference>
<evidence type="ECO:0000256" key="2">
    <source>
        <dbReference type="ARBA" id="ARBA00023125"/>
    </source>
</evidence>
<dbReference type="GO" id="GO:0003677">
    <property type="term" value="F:DNA binding"/>
    <property type="evidence" value="ECO:0007669"/>
    <property type="project" value="UniProtKB-KW"/>
</dbReference>
<dbReference type="InterPro" id="IPR036388">
    <property type="entry name" value="WH-like_DNA-bd_sf"/>
</dbReference>
<dbReference type="Pfam" id="PF07729">
    <property type="entry name" value="FCD"/>
    <property type="match status" value="1"/>
</dbReference>
<keyword evidence="3" id="KW-0804">Transcription</keyword>
<dbReference type="Proteomes" id="UP000199569">
    <property type="component" value="Unassembled WGS sequence"/>
</dbReference>
<gene>
    <name evidence="5" type="ORF">SAMN02927923_04504</name>
</gene>
<keyword evidence="6" id="KW-1185">Reference proteome</keyword>
<evidence type="ECO:0000313" key="6">
    <source>
        <dbReference type="Proteomes" id="UP000199569"/>
    </source>
</evidence>
<dbReference type="EMBL" id="FMVJ01000023">
    <property type="protein sequence ID" value="SCZ13901.1"/>
    <property type="molecule type" value="Genomic_DNA"/>
</dbReference>
<evidence type="ECO:0000256" key="3">
    <source>
        <dbReference type="ARBA" id="ARBA00023163"/>
    </source>
</evidence>
<keyword evidence="1" id="KW-0805">Transcription regulation</keyword>
<dbReference type="InterPro" id="IPR000524">
    <property type="entry name" value="Tscrpt_reg_HTH_GntR"/>
</dbReference>
<dbReference type="PANTHER" id="PTHR43537">
    <property type="entry name" value="TRANSCRIPTIONAL REGULATOR, GNTR FAMILY"/>
    <property type="match status" value="1"/>
</dbReference>
<dbReference type="Pfam" id="PF00392">
    <property type="entry name" value="GntR"/>
    <property type="match status" value="1"/>
</dbReference>
<dbReference type="Gene3D" id="1.10.10.10">
    <property type="entry name" value="Winged helix-like DNA-binding domain superfamily/Winged helix DNA-binding domain"/>
    <property type="match status" value="1"/>
</dbReference>
<dbReference type="InterPro" id="IPR036390">
    <property type="entry name" value="WH_DNA-bd_sf"/>
</dbReference>
<feature type="domain" description="HTH gntR-type" evidence="4">
    <location>
        <begin position="24"/>
        <end position="91"/>
    </location>
</feature>
<proteinExistence type="predicted"/>
<sequence length="238" mass="26602">MSMTKLSILKNASQRTLLHSKGSSRDVERVMEYVRDGIAQGHLAPGQKLIEADICTAVGLKRGPVREGLRMLAGQGVLELIPNRGAWVRKLDRKDLADMVQTLASLNAGALFQALRKNTKTHLKAVLDPIIAEMRLAQAARSYPALMREIARYHSAVIDLSGNRYMTYLLEALHVYHYHRSMALELTVENWTLYVGAYEQAHAAVIRKDFAAAATIFEEHAQRLQNVLAQDVTPAVFR</sequence>
<dbReference type="SUPFAM" id="SSF46785">
    <property type="entry name" value="Winged helix' DNA-binding domain"/>
    <property type="match status" value="1"/>
</dbReference>
<dbReference type="PROSITE" id="PS50949">
    <property type="entry name" value="HTH_GNTR"/>
    <property type="match status" value="1"/>
</dbReference>
<dbReference type="Gene3D" id="1.20.120.530">
    <property type="entry name" value="GntR ligand-binding domain-like"/>
    <property type="match status" value="1"/>
</dbReference>
<name>A0A1G5LN51_9HYPH</name>
<accession>A0A1G5LN51</accession>
<dbReference type="SMART" id="SM00345">
    <property type="entry name" value="HTH_GNTR"/>
    <property type="match status" value="1"/>
</dbReference>
<dbReference type="AlphaFoldDB" id="A0A1G5LN51"/>
<evidence type="ECO:0000313" key="5">
    <source>
        <dbReference type="EMBL" id="SCZ13901.1"/>
    </source>
</evidence>
<dbReference type="GO" id="GO:0003700">
    <property type="term" value="F:DNA-binding transcription factor activity"/>
    <property type="evidence" value="ECO:0007669"/>
    <property type="project" value="InterPro"/>
</dbReference>
<organism evidence="5 6">
    <name type="scientific">Microvirga guangxiensis</name>
    <dbReference type="NCBI Taxonomy" id="549386"/>
    <lineage>
        <taxon>Bacteria</taxon>
        <taxon>Pseudomonadati</taxon>
        <taxon>Pseudomonadota</taxon>
        <taxon>Alphaproteobacteria</taxon>
        <taxon>Hyphomicrobiales</taxon>
        <taxon>Methylobacteriaceae</taxon>
        <taxon>Microvirga</taxon>
    </lineage>
</organism>
<keyword evidence="2 5" id="KW-0238">DNA-binding</keyword>
<protein>
    <submittedName>
        <fullName evidence="5">DNA-binding transcriptional regulator, GntR family</fullName>
    </submittedName>
</protein>
<reference evidence="5 6" key="1">
    <citation type="submission" date="2016-10" db="EMBL/GenBank/DDBJ databases">
        <authorList>
            <person name="de Groot N.N."/>
        </authorList>
    </citation>
    <scope>NUCLEOTIDE SEQUENCE [LARGE SCALE GENOMIC DNA]</scope>
    <source>
        <strain evidence="5 6">CGMCC 1.7666</strain>
    </source>
</reference>
<dbReference type="PANTHER" id="PTHR43537:SF45">
    <property type="entry name" value="GNTR FAMILY REGULATORY PROTEIN"/>
    <property type="match status" value="1"/>
</dbReference>
<dbReference type="SUPFAM" id="SSF48008">
    <property type="entry name" value="GntR ligand-binding domain-like"/>
    <property type="match status" value="1"/>
</dbReference>